<keyword evidence="4" id="KW-1185">Reference proteome</keyword>
<feature type="compositionally biased region" description="Basic and acidic residues" evidence="1">
    <location>
        <begin position="240"/>
        <end position="275"/>
    </location>
</feature>
<protein>
    <recommendedName>
        <fullName evidence="2">Micro-fibrillar-associated protein 1 C-terminal domain-containing protein</fullName>
    </recommendedName>
</protein>
<dbReference type="InterPro" id="IPR033194">
    <property type="entry name" value="MFAP1"/>
</dbReference>
<feature type="compositionally biased region" description="Acidic residues" evidence="1">
    <location>
        <begin position="110"/>
        <end position="127"/>
    </location>
</feature>
<feature type="region of interest" description="Disordered" evidence="1">
    <location>
        <begin position="342"/>
        <end position="407"/>
    </location>
</feature>
<feature type="domain" description="Micro-fibrillar-associated protein 1 C-terminal" evidence="2">
    <location>
        <begin position="132"/>
        <end position="350"/>
    </location>
</feature>
<feature type="compositionally biased region" description="Basic and acidic residues" evidence="1">
    <location>
        <begin position="386"/>
        <end position="407"/>
    </location>
</feature>
<name>A0A8K0LBS0_9PEZI</name>
<evidence type="ECO:0000256" key="1">
    <source>
        <dbReference type="SAM" id="MobiDB-lite"/>
    </source>
</evidence>
<feature type="region of interest" description="Disordered" evidence="1">
    <location>
        <begin position="240"/>
        <end position="277"/>
    </location>
</feature>
<feature type="region of interest" description="Disordered" evidence="1">
    <location>
        <begin position="187"/>
        <end position="212"/>
    </location>
</feature>
<reference evidence="3" key="1">
    <citation type="submission" date="2021-07" db="EMBL/GenBank/DDBJ databases">
        <title>Elsinoe batatas strain:CRI-CJ2 Genome sequencing and assembly.</title>
        <authorList>
            <person name="Huang L."/>
        </authorList>
    </citation>
    <scope>NUCLEOTIDE SEQUENCE</scope>
    <source>
        <strain evidence="3">CRI-CJ2</strain>
    </source>
</reference>
<feature type="compositionally biased region" description="Low complexity" evidence="1">
    <location>
        <begin position="128"/>
        <end position="142"/>
    </location>
</feature>
<feature type="compositionally biased region" description="Low complexity" evidence="1">
    <location>
        <begin position="23"/>
        <end position="47"/>
    </location>
</feature>
<dbReference type="EMBL" id="JAESVG020000001">
    <property type="protein sequence ID" value="KAG8631135.1"/>
    <property type="molecule type" value="Genomic_DNA"/>
</dbReference>
<comment type="caution">
    <text evidence="3">The sequence shown here is derived from an EMBL/GenBank/DDBJ whole genome shotgun (WGS) entry which is preliminary data.</text>
</comment>
<evidence type="ECO:0000313" key="3">
    <source>
        <dbReference type="EMBL" id="KAG8631135.1"/>
    </source>
</evidence>
<dbReference type="InterPro" id="IPR009730">
    <property type="entry name" value="MFAP1_C"/>
</dbReference>
<dbReference type="Proteomes" id="UP000809789">
    <property type="component" value="Unassembled WGS sequence"/>
</dbReference>
<gene>
    <name evidence="3" type="ORF">KVT40_000275</name>
</gene>
<dbReference type="AlphaFoldDB" id="A0A8K0LBS0"/>
<proteinExistence type="predicted"/>
<organism evidence="3 4">
    <name type="scientific">Elsinoe batatas</name>
    <dbReference type="NCBI Taxonomy" id="2601811"/>
    <lineage>
        <taxon>Eukaryota</taxon>
        <taxon>Fungi</taxon>
        <taxon>Dikarya</taxon>
        <taxon>Ascomycota</taxon>
        <taxon>Pezizomycotina</taxon>
        <taxon>Dothideomycetes</taxon>
        <taxon>Dothideomycetidae</taxon>
        <taxon>Myriangiales</taxon>
        <taxon>Elsinoaceae</taxon>
        <taxon>Elsinoe</taxon>
    </lineage>
</organism>
<feature type="compositionally biased region" description="Gly residues" evidence="1">
    <location>
        <begin position="367"/>
        <end position="379"/>
    </location>
</feature>
<dbReference type="PANTHER" id="PTHR15327">
    <property type="entry name" value="MICROFIBRIL-ASSOCIATED PROTEIN"/>
    <property type="match status" value="1"/>
</dbReference>
<evidence type="ECO:0000313" key="4">
    <source>
        <dbReference type="Proteomes" id="UP000809789"/>
    </source>
</evidence>
<feature type="compositionally biased region" description="Basic and acidic residues" evidence="1">
    <location>
        <begin position="164"/>
        <end position="173"/>
    </location>
</feature>
<dbReference type="Pfam" id="PF06991">
    <property type="entry name" value="MFAP1"/>
    <property type="match status" value="1"/>
</dbReference>
<sequence>MPPKHFTANPLAAPRYRAGKALSTAGDASESSSDSSDSEPETAASAPKRPPPPKAASFPKITTDIAGREAQAAAARAKEAEARQRLEQNEDEEGFVTASDSDSGAGSGSQDDDDDEDEDESDSEDDYSSASSTRRRFTAPTFVKKGQRPRSNTQQPHDADPDESERRRLAKADELLQQQIALAARERALASKEWDADDAGLHLSDVDDTDDLDPAAEHAAWTLRELKRIKRERLAIETTEKEREEVERRRNLTAEEREAEDREFIDKQKSEREGRGQMGFMQKYFHKGAFFQDDGDEEVLAAKRRDVAGRRFEDDAMNRELLPEYMQIRDMTKLGKKGRTRYRDLKAEDTGRFGGDERGGRGRGEAGGRYGGGGQGGSGANNVVVGERRGREGEENGREGKRVRLDR</sequence>
<accession>A0A8K0LBS0</accession>
<feature type="compositionally biased region" description="Basic and acidic residues" evidence="1">
    <location>
        <begin position="342"/>
        <end position="366"/>
    </location>
</feature>
<feature type="region of interest" description="Disordered" evidence="1">
    <location>
        <begin position="1"/>
        <end position="173"/>
    </location>
</feature>
<evidence type="ECO:0000259" key="2">
    <source>
        <dbReference type="Pfam" id="PF06991"/>
    </source>
</evidence>
<dbReference type="OrthoDB" id="1111734at2759"/>
<feature type="compositionally biased region" description="Basic and acidic residues" evidence="1">
    <location>
        <begin position="76"/>
        <end position="88"/>
    </location>
</feature>